<dbReference type="GO" id="GO:0016618">
    <property type="term" value="F:hydroxypyruvate reductase [NAD(P)H] activity"/>
    <property type="evidence" value="ECO:0007669"/>
    <property type="project" value="TreeGrafter"/>
</dbReference>
<dbReference type="PANTHER" id="PTHR10996:SF178">
    <property type="entry name" value="2-HYDROXYACID DEHYDROGENASE YGL185C-RELATED"/>
    <property type="match status" value="1"/>
</dbReference>
<dbReference type="PROSITE" id="PS00065">
    <property type="entry name" value="D_2_HYDROXYACID_DH_1"/>
    <property type="match status" value="1"/>
</dbReference>
<organism evidence="6">
    <name type="scientific">marine sediment metagenome</name>
    <dbReference type="NCBI Taxonomy" id="412755"/>
    <lineage>
        <taxon>unclassified sequences</taxon>
        <taxon>metagenomes</taxon>
        <taxon>ecological metagenomes</taxon>
    </lineage>
</organism>
<dbReference type="PANTHER" id="PTHR10996">
    <property type="entry name" value="2-HYDROXYACID DEHYDROGENASE-RELATED"/>
    <property type="match status" value="1"/>
</dbReference>
<dbReference type="EMBL" id="LAZR01031810">
    <property type="protein sequence ID" value="KKL52672.1"/>
    <property type="molecule type" value="Genomic_DNA"/>
</dbReference>
<evidence type="ECO:0000256" key="3">
    <source>
        <dbReference type="ARBA" id="ARBA00023027"/>
    </source>
</evidence>
<dbReference type="SUPFAM" id="SSF52283">
    <property type="entry name" value="Formate/glycerate dehydrogenase catalytic domain-like"/>
    <property type="match status" value="1"/>
</dbReference>
<keyword evidence="2" id="KW-0560">Oxidoreductase</keyword>
<dbReference type="Pfam" id="PF02826">
    <property type="entry name" value="2-Hacid_dh_C"/>
    <property type="match status" value="1"/>
</dbReference>
<feature type="domain" description="D-isomer specific 2-hydroxyacid dehydrogenase catalytic" evidence="4">
    <location>
        <begin position="7"/>
        <end position="308"/>
    </location>
</feature>
<gene>
    <name evidence="6" type="ORF">LCGC14_2283120</name>
</gene>
<keyword evidence="3" id="KW-0520">NAD</keyword>
<dbReference type="InterPro" id="IPR006139">
    <property type="entry name" value="D-isomer_2_OHA_DH_cat_dom"/>
</dbReference>
<dbReference type="GO" id="GO:0030267">
    <property type="term" value="F:glyoxylate reductase (NADPH) activity"/>
    <property type="evidence" value="ECO:0007669"/>
    <property type="project" value="TreeGrafter"/>
</dbReference>
<dbReference type="AlphaFoldDB" id="A0A0F9FNQ4"/>
<sequence length="315" mass="34047">MSDVLVIGGATEAMLTRMSEKFTVHKWAERDMGWLKENGEKITHVVTNGHDGVRPDIMAALPNLQMISCYGVGYDAIDTSEAVRRGIMVTHTPGVLNDEVATTAVMLIMACYRELLRDDAYVRSGGWEKKGSAPLTRSLENQTIGILGLGRIGQAIATKLAPWNPTIVYHSRTKKEVPYTYYDNLEAMASDSDILICITPGGAETRKLVDADVLAALGPRGTLINVARGSVVDETALIDALQSGKLGWAGLDVFEQEPKVPQALRDLPNTVLLPHVGSATVETRAAMANLTVENLLQHLETGTVATPVPECANDR</sequence>
<evidence type="ECO:0000259" key="5">
    <source>
        <dbReference type="Pfam" id="PF02826"/>
    </source>
</evidence>
<protein>
    <recommendedName>
        <fullName evidence="7">D-isomer specific 2-hydroxyacid dehydrogenase NAD-binding domain-containing protein</fullName>
    </recommendedName>
</protein>
<dbReference type="Pfam" id="PF00389">
    <property type="entry name" value="2-Hacid_dh"/>
    <property type="match status" value="1"/>
</dbReference>
<evidence type="ECO:0008006" key="7">
    <source>
        <dbReference type="Google" id="ProtNLM"/>
    </source>
</evidence>
<dbReference type="SUPFAM" id="SSF51735">
    <property type="entry name" value="NAD(P)-binding Rossmann-fold domains"/>
    <property type="match status" value="1"/>
</dbReference>
<evidence type="ECO:0000256" key="1">
    <source>
        <dbReference type="ARBA" id="ARBA00022857"/>
    </source>
</evidence>
<dbReference type="GO" id="GO:0005829">
    <property type="term" value="C:cytosol"/>
    <property type="evidence" value="ECO:0007669"/>
    <property type="project" value="TreeGrafter"/>
</dbReference>
<proteinExistence type="predicted"/>
<dbReference type="InterPro" id="IPR006140">
    <property type="entry name" value="D-isomer_DH_NAD-bd"/>
</dbReference>
<keyword evidence="1" id="KW-0521">NADP</keyword>
<dbReference type="FunFam" id="3.40.50.720:FF:000213">
    <property type="entry name" value="Putative 2-hydroxyacid dehydrogenase"/>
    <property type="match status" value="1"/>
</dbReference>
<dbReference type="CDD" id="cd12156">
    <property type="entry name" value="HPPR"/>
    <property type="match status" value="1"/>
</dbReference>
<dbReference type="InterPro" id="IPR036291">
    <property type="entry name" value="NAD(P)-bd_dom_sf"/>
</dbReference>
<accession>A0A0F9FNQ4</accession>
<evidence type="ECO:0000313" key="6">
    <source>
        <dbReference type="EMBL" id="KKL52672.1"/>
    </source>
</evidence>
<name>A0A0F9FNQ4_9ZZZZ</name>
<dbReference type="InterPro" id="IPR029752">
    <property type="entry name" value="D-isomer_DH_CS1"/>
</dbReference>
<feature type="domain" description="D-isomer specific 2-hydroxyacid dehydrogenase NAD-binding" evidence="5">
    <location>
        <begin position="105"/>
        <end position="277"/>
    </location>
</feature>
<dbReference type="GO" id="GO:0051287">
    <property type="term" value="F:NAD binding"/>
    <property type="evidence" value="ECO:0007669"/>
    <property type="project" value="InterPro"/>
</dbReference>
<evidence type="ECO:0000256" key="2">
    <source>
        <dbReference type="ARBA" id="ARBA00023002"/>
    </source>
</evidence>
<evidence type="ECO:0000259" key="4">
    <source>
        <dbReference type="Pfam" id="PF00389"/>
    </source>
</evidence>
<comment type="caution">
    <text evidence="6">The sequence shown here is derived from an EMBL/GenBank/DDBJ whole genome shotgun (WGS) entry which is preliminary data.</text>
</comment>
<dbReference type="InterPro" id="IPR050223">
    <property type="entry name" value="D-isomer_2-hydroxyacid_DH"/>
</dbReference>
<dbReference type="Gene3D" id="3.40.50.720">
    <property type="entry name" value="NAD(P)-binding Rossmann-like Domain"/>
    <property type="match status" value="2"/>
</dbReference>
<reference evidence="6" key="1">
    <citation type="journal article" date="2015" name="Nature">
        <title>Complex archaea that bridge the gap between prokaryotes and eukaryotes.</title>
        <authorList>
            <person name="Spang A."/>
            <person name="Saw J.H."/>
            <person name="Jorgensen S.L."/>
            <person name="Zaremba-Niedzwiedzka K."/>
            <person name="Martijn J."/>
            <person name="Lind A.E."/>
            <person name="van Eijk R."/>
            <person name="Schleper C."/>
            <person name="Guy L."/>
            <person name="Ettema T.J."/>
        </authorList>
    </citation>
    <scope>NUCLEOTIDE SEQUENCE</scope>
</reference>